<dbReference type="EMBL" id="AJWZ01011443">
    <property type="protein sequence ID" value="EKC45249.1"/>
    <property type="molecule type" value="Genomic_DNA"/>
</dbReference>
<name>K1RP02_9ZZZZ</name>
<organism evidence="2">
    <name type="scientific">human gut metagenome</name>
    <dbReference type="NCBI Taxonomy" id="408170"/>
    <lineage>
        <taxon>unclassified sequences</taxon>
        <taxon>metagenomes</taxon>
        <taxon>organismal metagenomes</taxon>
    </lineage>
</organism>
<keyword evidence="1" id="KW-0812">Transmembrane</keyword>
<keyword evidence="1" id="KW-0472">Membrane</keyword>
<dbReference type="AlphaFoldDB" id="K1RP02"/>
<keyword evidence="2" id="KW-0449">Lipoprotein</keyword>
<comment type="caution">
    <text evidence="2">The sequence shown here is derived from an EMBL/GenBank/DDBJ whole genome shotgun (WGS) entry which is preliminary data.</text>
</comment>
<sequence>MAAKVSPVEATKYTDVMQTKKKRRSIRGAKLHQMAFANLGRNKKKTVLVVVSLALSVTLFNALCAFVGGFSMEKYVSHDLRRFYRQHARLFPLQPGR</sequence>
<reference evidence="2" key="1">
    <citation type="journal article" date="2013" name="Environ. Microbiol.">
        <title>Microbiota from the distal guts of lean and obese adolescents exhibit partial functional redundancy besides clear differences in community structure.</title>
        <authorList>
            <person name="Ferrer M."/>
            <person name="Ruiz A."/>
            <person name="Lanza F."/>
            <person name="Haange S.B."/>
            <person name="Oberbach A."/>
            <person name="Till H."/>
            <person name="Bargiela R."/>
            <person name="Campoy C."/>
            <person name="Segura M.T."/>
            <person name="Richter M."/>
            <person name="von Bergen M."/>
            <person name="Seifert J."/>
            <person name="Suarez A."/>
        </authorList>
    </citation>
    <scope>NUCLEOTIDE SEQUENCE</scope>
</reference>
<evidence type="ECO:0000256" key="1">
    <source>
        <dbReference type="SAM" id="Phobius"/>
    </source>
</evidence>
<gene>
    <name evidence="2" type="ORF">OBE_16988</name>
</gene>
<proteinExistence type="predicted"/>
<accession>K1RP02</accession>
<protein>
    <submittedName>
        <fullName evidence="2">ABC-type transport system, involved in lipoprotein release, permease component</fullName>
    </submittedName>
</protein>
<evidence type="ECO:0000313" key="2">
    <source>
        <dbReference type="EMBL" id="EKC45249.1"/>
    </source>
</evidence>
<feature type="transmembrane region" description="Helical" evidence="1">
    <location>
        <begin position="47"/>
        <end position="70"/>
    </location>
</feature>
<keyword evidence="1" id="KW-1133">Transmembrane helix</keyword>